<reference evidence="4" key="2">
    <citation type="submission" date="2020-08" db="EMBL/GenBank/DDBJ databases">
        <title>Draft Genome Sequence of Cumin Blight Pathogen Alternaria burnsii.</title>
        <authorList>
            <person name="Feng Z."/>
        </authorList>
    </citation>
    <scope>NUCLEOTIDE SEQUENCE</scope>
    <source>
        <strain evidence="4">CBS107.38</strain>
    </source>
</reference>
<evidence type="ECO:0000256" key="2">
    <source>
        <dbReference type="SAM" id="Phobius"/>
    </source>
</evidence>
<name>A0A8H7AUN8_9PLEO</name>
<evidence type="ECO:0000313" key="4">
    <source>
        <dbReference type="EMBL" id="KAF7671898.1"/>
    </source>
</evidence>
<feature type="compositionally biased region" description="Low complexity" evidence="1">
    <location>
        <begin position="584"/>
        <end position="597"/>
    </location>
</feature>
<dbReference type="Proteomes" id="UP000596902">
    <property type="component" value="Unassembled WGS sequence"/>
</dbReference>
<feature type="compositionally biased region" description="Low complexity" evidence="1">
    <location>
        <begin position="82"/>
        <end position="92"/>
    </location>
</feature>
<feature type="region of interest" description="Disordered" evidence="1">
    <location>
        <begin position="544"/>
        <end position="571"/>
    </location>
</feature>
<feature type="domain" description="DUF6594" evidence="3">
    <location>
        <begin position="601"/>
        <end position="805"/>
    </location>
</feature>
<keyword evidence="2" id="KW-0472">Membrane</keyword>
<feature type="transmembrane region" description="Helical" evidence="2">
    <location>
        <begin position="779"/>
        <end position="805"/>
    </location>
</feature>
<reference evidence="4" key="1">
    <citation type="submission" date="2020-01" db="EMBL/GenBank/DDBJ databases">
        <authorList>
            <person name="Feng Z.H.Z."/>
        </authorList>
    </citation>
    <scope>NUCLEOTIDE SEQUENCE</scope>
    <source>
        <strain evidence="4">CBS107.38</strain>
    </source>
</reference>
<dbReference type="PANTHER" id="PTHR34502">
    <property type="entry name" value="DUF6594 DOMAIN-CONTAINING PROTEIN-RELATED"/>
    <property type="match status" value="1"/>
</dbReference>
<dbReference type="PANTHER" id="PTHR34502:SF6">
    <property type="entry name" value="DUF6594 DOMAIN-CONTAINING PROTEIN"/>
    <property type="match status" value="1"/>
</dbReference>
<sequence length="833" mass="91064">MVFSSHFACEAEDVARMWRSKADVAITHPDLSDHTSPFEGSDSPSRQRSPTPGDPKYHYESLNDIGKSSATSAPYTRRRPSRTSSGSKGTPPSASPPRGDDHDESEQRNKPPRNTLKKLLRRDSHHTDTGSTSQGKQEELDEDGSTIGYMPRLGQIKESKSKVSTRTRRRGSSVVSSSADAKVLRRRHTGDNAVKRSHTRDKRSSLQRHAGNMANLSDPSLVSSVTQQSDVSGDSNSTVLQRPYSGYDQVAQYLEPDQSHSPSASTTMESPALNSMSSTQPAVFQYLQSSDDTGENFTPTPTDLQAMPPSTIASSSSSSSSGDIQHDDGRSSVAADSQHTIDSPMTSPASTRRSFKTSSHLPNQGFRKFKKPLYASSFVHGPGEEAETNQEEGSDESGSRSESEEEVNQKNQVPNQHVTKTIPRRAPSTSSRQSDPHASRLKQQERELANHILQAPQPYQDYQYGAEQPAYNYPPIPMYSQQGYSGTSPAAVNAAVSSPPGWAPMASFPAPLAIGYAPHQSPEMAHAHPLSIRPPDGMNIMQHMPPPFSPHAGQPPLYQQHAPSSSSQTRPTVVGYELLANELSRSTESRSSSGSHSRNGKKGLVPMYRKFEHLNHRVLLHLQDETSELEEELRNLDECIAQITPRDEDGYAYPASRRGDARFGGEMHFKRTELLGRIYQKLEQYNKALLSFSKVSKSLEQAPAQAIQDYREWMDEHDPVDETESSFLEQDEDLVTIGPRKSAVSTPATTATAAATSTAMPAAGQEAPQSAPPAITFPLLLILPLVAFAIVPSVLGRIIVIGLAVGMEGKIVRETPQLMRLLSLRNWSVAAAV</sequence>
<dbReference type="InterPro" id="IPR046529">
    <property type="entry name" value="DUF6594"/>
</dbReference>
<protein>
    <recommendedName>
        <fullName evidence="3">DUF6594 domain-containing protein</fullName>
    </recommendedName>
</protein>
<feature type="compositionally biased region" description="Polar residues" evidence="1">
    <location>
        <begin position="259"/>
        <end position="303"/>
    </location>
</feature>
<feature type="compositionally biased region" description="Polar residues" evidence="1">
    <location>
        <begin position="334"/>
        <end position="362"/>
    </location>
</feature>
<feature type="compositionally biased region" description="Polar residues" evidence="1">
    <location>
        <begin position="409"/>
        <end position="419"/>
    </location>
</feature>
<dbReference type="GeneID" id="62208346"/>
<evidence type="ECO:0000256" key="1">
    <source>
        <dbReference type="SAM" id="MobiDB-lite"/>
    </source>
</evidence>
<feature type="compositionally biased region" description="Polar residues" evidence="1">
    <location>
        <begin position="214"/>
        <end position="240"/>
    </location>
</feature>
<accession>A0A8H7AUN8</accession>
<keyword evidence="2" id="KW-0812">Transmembrane</keyword>
<gene>
    <name evidence="4" type="ORF">GT037_010121</name>
</gene>
<dbReference type="EMBL" id="JAAABM010000019">
    <property type="protein sequence ID" value="KAF7671898.1"/>
    <property type="molecule type" value="Genomic_DNA"/>
</dbReference>
<evidence type="ECO:0000259" key="3">
    <source>
        <dbReference type="Pfam" id="PF20237"/>
    </source>
</evidence>
<evidence type="ECO:0000313" key="5">
    <source>
        <dbReference type="Proteomes" id="UP000596902"/>
    </source>
</evidence>
<keyword evidence="5" id="KW-1185">Reference proteome</keyword>
<dbReference type="AlphaFoldDB" id="A0A8H7AUN8"/>
<feature type="compositionally biased region" description="Polar residues" evidence="1">
    <location>
        <begin position="561"/>
        <end position="571"/>
    </location>
</feature>
<dbReference type="RefSeq" id="XP_038782259.1">
    <property type="nucleotide sequence ID" value="XM_038935168.1"/>
</dbReference>
<feature type="compositionally biased region" description="Acidic residues" evidence="1">
    <location>
        <begin position="384"/>
        <end position="395"/>
    </location>
</feature>
<comment type="caution">
    <text evidence="4">The sequence shown here is derived from an EMBL/GenBank/DDBJ whole genome shotgun (WGS) entry which is preliminary data.</text>
</comment>
<feature type="region of interest" description="Disordered" evidence="1">
    <location>
        <begin position="27"/>
        <end position="442"/>
    </location>
</feature>
<feature type="compositionally biased region" description="Basic and acidic residues" evidence="1">
    <location>
        <begin position="98"/>
        <end position="109"/>
    </location>
</feature>
<keyword evidence="2" id="KW-1133">Transmembrane helix</keyword>
<proteinExistence type="predicted"/>
<organism evidence="4 5">
    <name type="scientific">Alternaria burnsii</name>
    <dbReference type="NCBI Taxonomy" id="1187904"/>
    <lineage>
        <taxon>Eukaryota</taxon>
        <taxon>Fungi</taxon>
        <taxon>Dikarya</taxon>
        <taxon>Ascomycota</taxon>
        <taxon>Pezizomycotina</taxon>
        <taxon>Dothideomycetes</taxon>
        <taxon>Pleosporomycetidae</taxon>
        <taxon>Pleosporales</taxon>
        <taxon>Pleosporineae</taxon>
        <taxon>Pleosporaceae</taxon>
        <taxon>Alternaria</taxon>
        <taxon>Alternaria sect. Alternaria</taxon>
    </lineage>
</organism>
<dbReference type="Pfam" id="PF20237">
    <property type="entry name" value="DUF6594"/>
    <property type="match status" value="1"/>
</dbReference>
<feature type="region of interest" description="Disordered" evidence="1">
    <location>
        <begin position="583"/>
        <end position="603"/>
    </location>
</feature>